<keyword evidence="3" id="KW-0325">Glycoprotein</keyword>
<dbReference type="PANTHER" id="PTHR23199:SF7">
    <property type="entry name" value="RE45222P"/>
    <property type="match status" value="1"/>
</dbReference>
<keyword evidence="8" id="KW-1185">Reference proteome</keyword>
<dbReference type="InterPro" id="IPR029034">
    <property type="entry name" value="Cystine-knot_cytokine"/>
</dbReference>
<keyword evidence="1 5" id="KW-0732">Signal</keyword>
<dbReference type="GO" id="GO:0005121">
    <property type="term" value="F:Toll binding"/>
    <property type="evidence" value="ECO:0007669"/>
    <property type="project" value="TreeGrafter"/>
</dbReference>
<dbReference type="AlphaFoldDB" id="A0A9J6CHG0"/>
<organism evidence="7 8">
    <name type="scientific">Polypedilum vanderplanki</name>
    <name type="common">Sleeping chironomid midge</name>
    <dbReference type="NCBI Taxonomy" id="319348"/>
    <lineage>
        <taxon>Eukaryota</taxon>
        <taxon>Metazoa</taxon>
        <taxon>Ecdysozoa</taxon>
        <taxon>Arthropoda</taxon>
        <taxon>Hexapoda</taxon>
        <taxon>Insecta</taxon>
        <taxon>Pterygota</taxon>
        <taxon>Neoptera</taxon>
        <taxon>Endopterygota</taxon>
        <taxon>Diptera</taxon>
        <taxon>Nematocera</taxon>
        <taxon>Chironomoidea</taxon>
        <taxon>Chironomidae</taxon>
        <taxon>Chironominae</taxon>
        <taxon>Polypedilum</taxon>
        <taxon>Polypedilum</taxon>
    </lineage>
</organism>
<feature type="compositionally biased region" description="Basic residues" evidence="4">
    <location>
        <begin position="199"/>
        <end position="209"/>
    </location>
</feature>
<evidence type="ECO:0000259" key="6">
    <source>
        <dbReference type="Pfam" id="PF16077"/>
    </source>
</evidence>
<evidence type="ECO:0000256" key="3">
    <source>
        <dbReference type="ARBA" id="ARBA00023180"/>
    </source>
</evidence>
<sequence>MMLLYCLNIILLLSSAKANEVEATEGEPETPEGYYAFIQSPSSFPPTVRPPPYQPVPYDCPDYLNKKPYVSPNNLCGDLNKGKIPKNPMGQNVMQETYPFELIRNQTLKFLSKTLPILKADDTLPKVTQIVDKNFNENSLGDGGISRRTFDDDDLEGGHDLTEEHATNNDQNHHQQQHDDELEKAVTEEVHEEEEEIKSRKKRSTSHKRVRRSKKFCDGGGVFCALYRAIQGEPISSQLIAERREETGQVQPRYEGPPTPCPARVQYVTPVFAKNFQGSWRYVVQIPYEGYFTQTVEVTTCLQTKCHYLDGGCLSSPRWVSLLVAEIFYPQSEDSFSSTAPPSIQQDFQGFQDYLQKRAGVANNDTYDQRGQKKKQQQICDGVDEIGCFQIRLYYDWFLVPGSCKCWRPDYFAKYVKKRPVTPEL</sequence>
<dbReference type="GO" id="GO:0005615">
    <property type="term" value="C:extracellular space"/>
    <property type="evidence" value="ECO:0007669"/>
    <property type="project" value="UniProtKB-ARBA"/>
</dbReference>
<dbReference type="Pfam" id="PF16077">
    <property type="entry name" value="Spaetzle"/>
    <property type="match status" value="1"/>
</dbReference>
<feature type="domain" description="Spaetzle" evidence="6">
    <location>
        <begin position="261"/>
        <end position="310"/>
    </location>
</feature>
<feature type="region of interest" description="Disordered" evidence="4">
    <location>
        <begin position="136"/>
        <end position="209"/>
    </location>
</feature>
<dbReference type="GO" id="GO:0021556">
    <property type="term" value="P:central nervous system formation"/>
    <property type="evidence" value="ECO:0007669"/>
    <property type="project" value="TreeGrafter"/>
</dbReference>
<evidence type="ECO:0000256" key="5">
    <source>
        <dbReference type="SAM" id="SignalP"/>
    </source>
</evidence>
<dbReference type="GO" id="GO:0045087">
    <property type="term" value="P:innate immune response"/>
    <property type="evidence" value="ECO:0007669"/>
    <property type="project" value="TreeGrafter"/>
</dbReference>
<evidence type="ECO:0000313" key="8">
    <source>
        <dbReference type="Proteomes" id="UP001107558"/>
    </source>
</evidence>
<dbReference type="Gene3D" id="2.10.90.10">
    <property type="entry name" value="Cystine-knot cytokines"/>
    <property type="match status" value="1"/>
</dbReference>
<evidence type="ECO:0000256" key="1">
    <source>
        <dbReference type="ARBA" id="ARBA00022729"/>
    </source>
</evidence>
<dbReference type="Proteomes" id="UP001107558">
    <property type="component" value="Chromosome 1"/>
</dbReference>
<accession>A0A9J6CHG0</accession>
<evidence type="ECO:0000256" key="2">
    <source>
        <dbReference type="ARBA" id="ARBA00023157"/>
    </source>
</evidence>
<proteinExistence type="predicted"/>
<evidence type="ECO:0000256" key="4">
    <source>
        <dbReference type="SAM" id="MobiDB-lite"/>
    </source>
</evidence>
<comment type="caution">
    <text evidence="7">The sequence shown here is derived from an EMBL/GenBank/DDBJ whole genome shotgun (WGS) entry which is preliminary data.</text>
</comment>
<reference evidence="7" key="1">
    <citation type="submission" date="2021-03" db="EMBL/GenBank/DDBJ databases">
        <title>Chromosome level genome of the anhydrobiotic midge Polypedilum vanderplanki.</title>
        <authorList>
            <person name="Yoshida Y."/>
            <person name="Kikawada T."/>
            <person name="Gusev O."/>
        </authorList>
    </citation>
    <scope>NUCLEOTIDE SEQUENCE</scope>
    <source>
        <strain evidence="7">NIAS01</strain>
        <tissue evidence="7">Whole body or cell culture</tissue>
    </source>
</reference>
<feature type="compositionally biased region" description="Basic and acidic residues" evidence="4">
    <location>
        <begin position="156"/>
        <end position="189"/>
    </location>
</feature>
<protein>
    <recommendedName>
        <fullName evidence="6">Spaetzle domain-containing protein</fullName>
    </recommendedName>
</protein>
<name>A0A9J6CHG0_POLVA</name>
<dbReference type="PANTHER" id="PTHR23199">
    <property type="entry name" value="NEUROTROPHIN 1-RELATED"/>
    <property type="match status" value="1"/>
</dbReference>
<dbReference type="InterPro" id="IPR052444">
    <property type="entry name" value="Spz/Toll_ligand-like"/>
</dbReference>
<dbReference type="GO" id="GO:0008083">
    <property type="term" value="F:growth factor activity"/>
    <property type="evidence" value="ECO:0007669"/>
    <property type="project" value="TreeGrafter"/>
</dbReference>
<dbReference type="InterPro" id="IPR032104">
    <property type="entry name" value="Spaetzle"/>
</dbReference>
<gene>
    <name evidence="7" type="ORF">PVAND_011057</name>
</gene>
<dbReference type="OrthoDB" id="6342974at2759"/>
<feature type="signal peptide" evidence="5">
    <location>
        <begin position="1"/>
        <end position="18"/>
    </location>
</feature>
<feature type="chain" id="PRO_5039939617" description="Spaetzle domain-containing protein" evidence="5">
    <location>
        <begin position="19"/>
        <end position="425"/>
    </location>
</feature>
<dbReference type="EMBL" id="JADBJN010000001">
    <property type="protein sequence ID" value="KAG5681642.1"/>
    <property type="molecule type" value="Genomic_DNA"/>
</dbReference>
<keyword evidence="2" id="KW-1015">Disulfide bond</keyword>
<dbReference type="SUPFAM" id="SSF57501">
    <property type="entry name" value="Cystine-knot cytokines"/>
    <property type="match status" value="1"/>
</dbReference>
<evidence type="ECO:0000313" key="7">
    <source>
        <dbReference type="EMBL" id="KAG5681642.1"/>
    </source>
</evidence>